<dbReference type="EMBL" id="JAEFCI010007189">
    <property type="protein sequence ID" value="KAG5459222.1"/>
    <property type="molecule type" value="Genomic_DNA"/>
</dbReference>
<dbReference type="Proteomes" id="UP000673691">
    <property type="component" value="Unassembled WGS sequence"/>
</dbReference>
<dbReference type="AlphaFoldDB" id="A0A8H7ZTQ9"/>
<feature type="compositionally biased region" description="Basic residues" evidence="1">
    <location>
        <begin position="42"/>
        <end position="56"/>
    </location>
</feature>
<keyword evidence="3" id="KW-1185">Reference proteome</keyword>
<comment type="caution">
    <text evidence="2">The sequence shown here is derived from an EMBL/GenBank/DDBJ whole genome shotgun (WGS) entry which is preliminary data.</text>
</comment>
<name>A0A8H7ZTQ9_9FUNG</name>
<protein>
    <submittedName>
        <fullName evidence="2">Uncharacterized protein</fullName>
    </submittedName>
</protein>
<organism evidence="2 3">
    <name type="scientific">Olpidium bornovanus</name>
    <dbReference type="NCBI Taxonomy" id="278681"/>
    <lineage>
        <taxon>Eukaryota</taxon>
        <taxon>Fungi</taxon>
        <taxon>Fungi incertae sedis</taxon>
        <taxon>Olpidiomycota</taxon>
        <taxon>Olpidiomycotina</taxon>
        <taxon>Olpidiomycetes</taxon>
        <taxon>Olpidiales</taxon>
        <taxon>Olpidiaceae</taxon>
        <taxon>Olpidium</taxon>
    </lineage>
</organism>
<feature type="region of interest" description="Disordered" evidence="1">
    <location>
        <begin position="1"/>
        <end position="85"/>
    </location>
</feature>
<evidence type="ECO:0000313" key="3">
    <source>
        <dbReference type="Proteomes" id="UP000673691"/>
    </source>
</evidence>
<proteinExistence type="predicted"/>
<feature type="compositionally biased region" description="Basic and acidic residues" evidence="1">
    <location>
        <begin position="25"/>
        <end position="41"/>
    </location>
</feature>
<sequence>MLGSLGRSVGGRRGAGATAGKRPRERGAIEDPREPHEEMQRARVRKTGTRGRKTRPRRETLPPLRVLRAGASASSGKPPFPAATPLLADRQPFATAAVLGPALPRGV</sequence>
<evidence type="ECO:0000313" key="2">
    <source>
        <dbReference type="EMBL" id="KAG5459222.1"/>
    </source>
</evidence>
<gene>
    <name evidence="2" type="ORF">BJ554DRAFT_403</name>
</gene>
<reference evidence="2 3" key="1">
    <citation type="journal article" name="Sci. Rep.">
        <title>Genome-scale phylogenetic analyses confirm Olpidium as the closest living zoosporic fungus to the non-flagellated, terrestrial fungi.</title>
        <authorList>
            <person name="Chang Y."/>
            <person name="Rochon D."/>
            <person name="Sekimoto S."/>
            <person name="Wang Y."/>
            <person name="Chovatia M."/>
            <person name="Sandor L."/>
            <person name="Salamov A."/>
            <person name="Grigoriev I.V."/>
            <person name="Stajich J.E."/>
            <person name="Spatafora J.W."/>
        </authorList>
    </citation>
    <scope>NUCLEOTIDE SEQUENCE [LARGE SCALE GENOMIC DNA]</scope>
    <source>
        <strain evidence="2">S191</strain>
    </source>
</reference>
<evidence type="ECO:0000256" key="1">
    <source>
        <dbReference type="SAM" id="MobiDB-lite"/>
    </source>
</evidence>
<accession>A0A8H7ZTQ9</accession>